<dbReference type="PANTHER" id="PTHR43856:SF1">
    <property type="entry name" value="MITOCHONDRIAL CARDIOLIPIN HYDROLASE"/>
    <property type="match status" value="1"/>
</dbReference>
<dbReference type="EMBL" id="CP062310">
    <property type="protein sequence ID" value="QOJ79373.1"/>
    <property type="molecule type" value="Genomic_DNA"/>
</dbReference>
<dbReference type="KEGG" id="thel:IG193_02615"/>
<keyword evidence="4" id="KW-0812">Transmembrane</keyword>
<dbReference type="SUPFAM" id="SSF56024">
    <property type="entry name" value="Phospholipase D/nuclease"/>
    <property type="match status" value="1"/>
</dbReference>
<dbReference type="GeneID" id="59148753"/>
<evidence type="ECO:0000256" key="4">
    <source>
        <dbReference type="SAM" id="Phobius"/>
    </source>
</evidence>
<name>A0A7L9FK38_9CREN</name>
<proteinExistence type="predicted"/>
<keyword evidence="2" id="KW-0442">Lipid degradation</keyword>
<evidence type="ECO:0000256" key="1">
    <source>
        <dbReference type="ARBA" id="ARBA00022801"/>
    </source>
</evidence>
<dbReference type="PANTHER" id="PTHR43856">
    <property type="entry name" value="CARDIOLIPIN HYDROLASE"/>
    <property type="match status" value="1"/>
</dbReference>
<keyword evidence="7" id="KW-1185">Reference proteome</keyword>
<evidence type="ECO:0000259" key="5">
    <source>
        <dbReference type="PROSITE" id="PS50035"/>
    </source>
</evidence>
<dbReference type="InParanoid" id="A0A7L9FK38"/>
<protein>
    <recommendedName>
        <fullName evidence="5">PLD phosphodiesterase domain-containing protein</fullName>
    </recommendedName>
</protein>
<feature type="transmembrane region" description="Helical" evidence="4">
    <location>
        <begin position="12"/>
        <end position="31"/>
    </location>
</feature>
<dbReference type="Pfam" id="PF13091">
    <property type="entry name" value="PLDc_2"/>
    <property type="match status" value="1"/>
</dbReference>
<dbReference type="InterPro" id="IPR001736">
    <property type="entry name" value="PLipase_D/transphosphatidylase"/>
</dbReference>
<dbReference type="RefSeq" id="WP_192819345.1">
    <property type="nucleotide sequence ID" value="NZ_CP062310.1"/>
</dbReference>
<evidence type="ECO:0000313" key="7">
    <source>
        <dbReference type="Proteomes" id="UP000594121"/>
    </source>
</evidence>
<keyword evidence="3" id="KW-0443">Lipid metabolism</keyword>
<dbReference type="CDD" id="cd09131">
    <property type="entry name" value="PLDc_unchar3"/>
    <property type="match status" value="1"/>
</dbReference>
<dbReference type="Proteomes" id="UP000594121">
    <property type="component" value="Chromosome"/>
</dbReference>
<keyword evidence="4" id="KW-1133">Transmembrane helix</keyword>
<accession>A0A7L9FK38</accession>
<dbReference type="SMART" id="SM00155">
    <property type="entry name" value="PLDc"/>
    <property type="match status" value="1"/>
</dbReference>
<dbReference type="GO" id="GO:0016042">
    <property type="term" value="P:lipid catabolic process"/>
    <property type="evidence" value="ECO:0007669"/>
    <property type="project" value="UniProtKB-KW"/>
</dbReference>
<sequence length="193" mass="21476">MPGARRSSTGSILVLVLLLSGLAFLAGLYLGSKYQAPAPLEAPATYAGVRVKIINDRDYYPTLLDLLSKANKSIYIAMFEFKSDTDEISRIVEILISKAKRGVDVKVVLENTIDVNELTYRRLLDNGVSVRFDTRAKTTHAKLVIVDGRYVIVGSHNWSYMAMMRNHEASVLIDNPEIAAADASYFMSIWRGE</sequence>
<evidence type="ECO:0000256" key="3">
    <source>
        <dbReference type="ARBA" id="ARBA00023098"/>
    </source>
</evidence>
<reference evidence="6 7" key="1">
    <citation type="submission" date="2020-10" db="EMBL/GenBank/DDBJ databases">
        <title>Thermofilum lucidum 3507LT sp. nov. a novel member of Thermofilaceae family isolated from Chile hot spring, and proposal of description order Thermofilales.</title>
        <authorList>
            <person name="Zayulina K.S."/>
            <person name="Elcheninov A.G."/>
            <person name="Toshchakov S.V."/>
            <person name="Kublanov I.V."/>
        </authorList>
    </citation>
    <scope>NUCLEOTIDE SEQUENCE [LARGE SCALE GENOMIC DNA]</scope>
    <source>
        <strain evidence="6 7">3507LT</strain>
    </source>
</reference>
<dbReference type="GO" id="GO:0016891">
    <property type="term" value="F:RNA endonuclease activity producing 5'-phosphomonoesters, hydrolytic mechanism"/>
    <property type="evidence" value="ECO:0007669"/>
    <property type="project" value="TreeGrafter"/>
</dbReference>
<gene>
    <name evidence="6" type="ORF">IG193_02615</name>
</gene>
<dbReference type="Gene3D" id="3.30.870.10">
    <property type="entry name" value="Endonuclease Chain A"/>
    <property type="match status" value="1"/>
</dbReference>
<dbReference type="InterPro" id="IPR051406">
    <property type="entry name" value="PLD_domain"/>
</dbReference>
<keyword evidence="4" id="KW-0472">Membrane</keyword>
<feature type="domain" description="PLD phosphodiesterase" evidence="5">
    <location>
        <begin position="135"/>
        <end position="162"/>
    </location>
</feature>
<dbReference type="InterPro" id="IPR025202">
    <property type="entry name" value="PLD-like_dom"/>
</dbReference>
<evidence type="ECO:0000256" key="2">
    <source>
        <dbReference type="ARBA" id="ARBA00022963"/>
    </source>
</evidence>
<organism evidence="6 7">
    <name type="scientific">Infirmifilum lucidum</name>
    <dbReference type="NCBI Taxonomy" id="2776706"/>
    <lineage>
        <taxon>Archaea</taxon>
        <taxon>Thermoproteota</taxon>
        <taxon>Thermoprotei</taxon>
        <taxon>Thermofilales</taxon>
        <taxon>Thermofilaceae</taxon>
        <taxon>Infirmifilum</taxon>
    </lineage>
</organism>
<dbReference type="AlphaFoldDB" id="A0A7L9FK38"/>
<keyword evidence="1" id="KW-0378">Hydrolase</keyword>
<evidence type="ECO:0000313" key="6">
    <source>
        <dbReference type="EMBL" id="QOJ79373.1"/>
    </source>
</evidence>
<dbReference type="PROSITE" id="PS50035">
    <property type="entry name" value="PLD"/>
    <property type="match status" value="1"/>
</dbReference>